<keyword evidence="3" id="KW-1185">Reference proteome</keyword>
<dbReference type="Proteomes" id="UP000094313">
    <property type="component" value="Chromosome"/>
</dbReference>
<organism evidence="2 3">
    <name type="scientific">Pedobacter steynii</name>
    <dbReference type="NCBI Taxonomy" id="430522"/>
    <lineage>
        <taxon>Bacteria</taxon>
        <taxon>Pseudomonadati</taxon>
        <taxon>Bacteroidota</taxon>
        <taxon>Sphingobacteriia</taxon>
        <taxon>Sphingobacteriales</taxon>
        <taxon>Sphingobacteriaceae</taxon>
        <taxon>Pedobacter</taxon>
    </lineage>
</organism>
<reference evidence="2 3" key="1">
    <citation type="submission" date="2016-08" db="EMBL/GenBank/DDBJ databases">
        <authorList>
            <person name="Seilhamer J.J."/>
        </authorList>
    </citation>
    <scope>NUCLEOTIDE SEQUENCE [LARGE SCALE GENOMIC DNA]</scope>
    <source>
        <strain evidence="2 3">DX4</strain>
    </source>
</reference>
<name>A0A1D7QGH3_9SPHI</name>
<evidence type="ECO:0008006" key="4">
    <source>
        <dbReference type="Google" id="ProtNLM"/>
    </source>
</evidence>
<protein>
    <recommendedName>
        <fullName evidence="4">Substrate import-associated zinc metallohydrolase lipoprotein</fullName>
    </recommendedName>
</protein>
<accession>A0A1D7QGH3</accession>
<dbReference type="Gene3D" id="3.40.390.70">
    <property type="match status" value="1"/>
</dbReference>
<dbReference type="EMBL" id="CP017141">
    <property type="protein sequence ID" value="AOM77747.1"/>
    <property type="molecule type" value="Genomic_DNA"/>
</dbReference>
<gene>
    <name evidence="2" type="ORF">BFS30_11535</name>
</gene>
<feature type="chain" id="PRO_5009098628" description="Substrate import-associated zinc metallohydrolase lipoprotein" evidence="1">
    <location>
        <begin position="23"/>
        <end position="446"/>
    </location>
</feature>
<dbReference type="AlphaFoldDB" id="A0A1D7QGH3"/>
<dbReference type="KEGG" id="psty:BFS30_11535"/>
<dbReference type="PROSITE" id="PS51257">
    <property type="entry name" value="PROKAR_LIPOPROTEIN"/>
    <property type="match status" value="1"/>
</dbReference>
<dbReference type="Pfam" id="PF15890">
    <property type="entry name" value="Peptidase_Mx1"/>
    <property type="match status" value="1"/>
</dbReference>
<evidence type="ECO:0000313" key="2">
    <source>
        <dbReference type="EMBL" id="AOM77747.1"/>
    </source>
</evidence>
<evidence type="ECO:0000313" key="3">
    <source>
        <dbReference type="Proteomes" id="UP000094313"/>
    </source>
</evidence>
<dbReference type="InterPro" id="IPR030890">
    <property type="entry name" value="LP_HExxH_w_TonB"/>
</dbReference>
<keyword evidence="1" id="KW-0732">Signal</keyword>
<dbReference type="NCBIfam" id="TIGR04549">
    <property type="entry name" value="LP_HExxH_w_tonB"/>
    <property type="match status" value="1"/>
</dbReference>
<evidence type="ECO:0000256" key="1">
    <source>
        <dbReference type="SAM" id="SignalP"/>
    </source>
</evidence>
<feature type="signal peptide" evidence="1">
    <location>
        <begin position="1"/>
        <end position="22"/>
    </location>
</feature>
<proteinExistence type="predicted"/>
<sequence length="446" mass="49654">MKKIFVYALLLSSVLASCKKEAALNVDLSKTNPSTFVPGTLDKWLASNFLDPYNMEILYRFDRFQAPIDKELVPVIEDQVQPVMEAIRDCWIEPYLQIAGENFLKPIIPKQIALVGSPQYNIDNTITLGTADAGRRINLFTINGYDKANVPGVEELMHTIHHEFVHILHQNIPVPADFEQISPEHIGGSWAARDNTFAIAKELGFITRYARMNRDEDFAETASTLLVEGQEAYTAFANTSSASGELRLKRKEQMVVDYYKVNHGLDFRALQDKILLAKEKLTGQKRSFVTNFSEGLYKGLTFSRNAASQPAAFLTAFDDSRAAVRAETGLSLSANFSLDFANLRTNTSDMILKFTAGSAGIWYNVTLATDPASGRLRFSLADPGAGTEYGNGDFLKPQMQTLLDYMTLRVLRGDWIENLIPNSKGVVAGFLIPSTNQLSFYGTLKK</sequence>